<dbReference type="SMART" id="SM00438">
    <property type="entry name" value="ZnF_NFX"/>
    <property type="match status" value="11"/>
</dbReference>
<feature type="transmembrane region" description="Helical" evidence="9">
    <location>
        <begin position="807"/>
        <end position="825"/>
    </location>
</feature>
<feature type="domain" description="PHD-type" evidence="10">
    <location>
        <begin position="73"/>
        <end position="133"/>
    </location>
</feature>
<accession>A0A834XW09</accession>
<organism evidence="12 13">
    <name type="scientific">Aphidius gifuensis</name>
    <name type="common">Parasitoid wasp</name>
    <dbReference type="NCBI Taxonomy" id="684658"/>
    <lineage>
        <taxon>Eukaryota</taxon>
        <taxon>Metazoa</taxon>
        <taxon>Ecdysozoa</taxon>
        <taxon>Arthropoda</taxon>
        <taxon>Hexapoda</taxon>
        <taxon>Insecta</taxon>
        <taxon>Pterygota</taxon>
        <taxon>Neoptera</taxon>
        <taxon>Endopterygota</taxon>
        <taxon>Hymenoptera</taxon>
        <taxon>Apocrita</taxon>
        <taxon>Ichneumonoidea</taxon>
        <taxon>Braconidae</taxon>
        <taxon>Aphidiinae</taxon>
        <taxon>Aphidius</taxon>
    </lineage>
</organism>
<dbReference type="PANTHER" id="PTHR12360">
    <property type="entry name" value="NUCLEAR TRANSCRIPTION FACTOR, X-BOX BINDING 1 NFX1"/>
    <property type="match status" value="1"/>
</dbReference>
<keyword evidence="9" id="KW-0472">Membrane</keyword>
<comment type="similarity">
    <text evidence="1">Belongs to the NFX1 family.</text>
</comment>
<dbReference type="Pfam" id="PF01422">
    <property type="entry name" value="zf-NF-X1"/>
    <property type="match status" value="10"/>
</dbReference>
<comment type="caution">
    <text evidence="12">The sequence shown here is derived from an EMBL/GenBank/DDBJ whole genome shotgun (WGS) entry which is preliminary data.</text>
</comment>
<evidence type="ECO:0000256" key="8">
    <source>
        <dbReference type="SAM" id="MobiDB-lite"/>
    </source>
</evidence>
<keyword evidence="9" id="KW-1133">Transmembrane helix</keyword>
<dbReference type="EMBL" id="JACMRX010000003">
    <property type="protein sequence ID" value="KAF7993141.1"/>
    <property type="molecule type" value="Genomic_DNA"/>
</dbReference>
<feature type="coiled-coil region" evidence="7">
    <location>
        <begin position="746"/>
        <end position="773"/>
    </location>
</feature>
<dbReference type="PANTHER" id="PTHR12360:SF1">
    <property type="entry name" value="NF-X1-TYPE ZINC FINGER PROTEIN NFXL1"/>
    <property type="match status" value="1"/>
</dbReference>
<dbReference type="GO" id="GO:0000981">
    <property type="term" value="F:DNA-binding transcription factor activity, RNA polymerase II-specific"/>
    <property type="evidence" value="ECO:0007669"/>
    <property type="project" value="TreeGrafter"/>
</dbReference>
<feature type="domain" description="RING-type" evidence="11">
    <location>
        <begin position="76"/>
        <end position="131"/>
    </location>
</feature>
<dbReference type="OrthoDB" id="536399at2759"/>
<dbReference type="InterPro" id="IPR001841">
    <property type="entry name" value="Znf_RING"/>
</dbReference>
<dbReference type="GO" id="GO:0000977">
    <property type="term" value="F:RNA polymerase II transcription regulatory region sequence-specific DNA binding"/>
    <property type="evidence" value="ECO:0007669"/>
    <property type="project" value="TreeGrafter"/>
</dbReference>
<evidence type="ECO:0000259" key="10">
    <source>
        <dbReference type="PROSITE" id="PS50016"/>
    </source>
</evidence>
<dbReference type="Proteomes" id="UP000639338">
    <property type="component" value="Unassembled WGS sequence"/>
</dbReference>
<keyword evidence="7" id="KW-0175">Coiled coil</keyword>
<keyword evidence="4 6" id="KW-0863">Zinc-finger</keyword>
<evidence type="ECO:0008006" key="14">
    <source>
        <dbReference type="Google" id="ProtNLM"/>
    </source>
</evidence>
<evidence type="ECO:0000256" key="6">
    <source>
        <dbReference type="PROSITE-ProRule" id="PRU00175"/>
    </source>
</evidence>
<evidence type="ECO:0000256" key="7">
    <source>
        <dbReference type="SAM" id="Coils"/>
    </source>
</evidence>
<dbReference type="AlphaFoldDB" id="A0A834XW09"/>
<dbReference type="PROSITE" id="PS50089">
    <property type="entry name" value="ZF_RING_2"/>
    <property type="match status" value="1"/>
</dbReference>
<evidence type="ECO:0000256" key="4">
    <source>
        <dbReference type="ARBA" id="ARBA00022771"/>
    </source>
</evidence>
<name>A0A834XW09_APHGI</name>
<evidence type="ECO:0000259" key="11">
    <source>
        <dbReference type="PROSITE" id="PS50089"/>
    </source>
</evidence>
<dbReference type="InterPro" id="IPR019787">
    <property type="entry name" value="Znf_PHD-finger"/>
</dbReference>
<keyword evidence="5" id="KW-0862">Zinc</keyword>
<keyword evidence="3" id="KW-0677">Repeat</keyword>
<evidence type="ECO:0000313" key="13">
    <source>
        <dbReference type="Proteomes" id="UP000639338"/>
    </source>
</evidence>
<protein>
    <recommendedName>
        <fullName evidence="14">NF-X1-type zinc finger protein NFXL1</fullName>
    </recommendedName>
</protein>
<keyword evidence="13" id="KW-1185">Reference proteome</keyword>
<dbReference type="InterPro" id="IPR034078">
    <property type="entry name" value="NFX1_fam"/>
</dbReference>
<proteinExistence type="inferred from homology"/>
<keyword evidence="2" id="KW-0479">Metal-binding</keyword>
<evidence type="ECO:0000256" key="9">
    <source>
        <dbReference type="SAM" id="Phobius"/>
    </source>
</evidence>
<dbReference type="GO" id="GO:0005634">
    <property type="term" value="C:nucleus"/>
    <property type="evidence" value="ECO:0007669"/>
    <property type="project" value="InterPro"/>
</dbReference>
<dbReference type="CDD" id="cd06008">
    <property type="entry name" value="NF-X1-zinc-finger"/>
    <property type="match status" value="3"/>
</dbReference>
<reference evidence="12 13" key="1">
    <citation type="submission" date="2020-08" db="EMBL/GenBank/DDBJ databases">
        <title>Aphidius gifuensis genome sequencing and assembly.</title>
        <authorList>
            <person name="Du Z."/>
        </authorList>
    </citation>
    <scope>NUCLEOTIDE SEQUENCE [LARGE SCALE GENOMIC DNA]</scope>
    <source>
        <strain evidence="12">YNYX2018</strain>
        <tissue evidence="12">Adults</tissue>
    </source>
</reference>
<sequence length="828" mass="93411">MKKFKRAQAQNQASIAKHLSVNKSIESSSDEENDATNEQHQQAFTKALSPYESEGGDSQAALSHLTDVFQFGGAVCLICISTVKKTDAIWSCSTCYSSMHLSCIQHWIRDSLSYKHEKGIVNPLWACPKCRTDYPENDIPKKYECFCGKTIDPPHQPWAIPHSCGETCEKSLKPYCGHNCILLCHPGPCPPCPKMITVSCHCGKQSPIPRRCNAKFWSCKTECYKKLPNCNHPCSVECHSGICPPCNKEIISHCHCLSSKKIMKCYESKWKCEKICNKLLPCKIHNCNGVCHSSNGDDCGECPTAKNRSCPCGKKYYNVSCEVTTVSTCNDTCGKILDCGRHKCNNKCHYDKCGQCLEKIEKICKCNSFTKEIACNKEYHCNKKCSQLRQCGRHLCNKKCCDCLKKNTFNVCEKICDNMLNCRKHKCPAPCHSGPCYPCPRTIIIQCRCGNSKITVPCGTKKRIKPPPCNKLCKLPPICHHVKQDSHKCHTSDCPPCKKICDIVRDKCGHKCVVTCHTKVWVKVRVNGTAQPAGPWEILKEKLELKTFPCPPCEVSMMVTCIGEHETKPWPCYKAIPTSCGRTCGQLLNCTNHKCQLICHKVENDNCQQCELPCQFERTPGCTHLCSKPCHKKVSKTVNCPPCQQMVKISCHCGLNSLYKRCYEITTAKGKTRDDMLKCGNQCPKINTCGHRCIDDCHSGNCKDSIYCNKRIKITCKCQRIKKSAICSDVQKGNIKINCDDDCIAAKIEKDKLREIEISKKKKQEEIKNQIEVERFERKFKPKKKGKDRYESSGELQHDNHNFIKKIILFGIVFIAIAIVAIYMTDGF</sequence>
<dbReference type="PROSITE" id="PS50016">
    <property type="entry name" value="ZF_PHD_2"/>
    <property type="match status" value="1"/>
</dbReference>
<evidence type="ECO:0000256" key="1">
    <source>
        <dbReference type="ARBA" id="ARBA00007269"/>
    </source>
</evidence>
<evidence type="ECO:0000256" key="5">
    <source>
        <dbReference type="ARBA" id="ARBA00022833"/>
    </source>
</evidence>
<keyword evidence="9" id="KW-0812">Transmembrane</keyword>
<feature type="region of interest" description="Disordered" evidence="8">
    <location>
        <begin position="1"/>
        <end position="43"/>
    </location>
</feature>
<dbReference type="InterPro" id="IPR000967">
    <property type="entry name" value="Znf_NFX1"/>
</dbReference>
<evidence type="ECO:0000313" key="12">
    <source>
        <dbReference type="EMBL" id="KAF7993141.1"/>
    </source>
</evidence>
<dbReference type="SUPFAM" id="SSF57850">
    <property type="entry name" value="RING/U-box"/>
    <property type="match status" value="1"/>
</dbReference>
<gene>
    <name evidence="12" type="ORF">HCN44_005922</name>
</gene>
<dbReference type="GO" id="GO:0008270">
    <property type="term" value="F:zinc ion binding"/>
    <property type="evidence" value="ECO:0007669"/>
    <property type="project" value="UniProtKB-KW"/>
</dbReference>
<evidence type="ECO:0000256" key="2">
    <source>
        <dbReference type="ARBA" id="ARBA00022723"/>
    </source>
</evidence>
<evidence type="ECO:0000256" key="3">
    <source>
        <dbReference type="ARBA" id="ARBA00022737"/>
    </source>
</evidence>